<name>A0A4S2KG88_OPIFE</name>
<accession>A0A4S2KG88</accession>
<comment type="caution">
    <text evidence="1">The sequence shown here is derived from an EMBL/GenBank/DDBJ whole genome shotgun (WGS) entry which is preliminary data.</text>
</comment>
<proteinExistence type="predicted"/>
<organism evidence="1 2">
    <name type="scientific">Opisthorchis felineus</name>
    <dbReference type="NCBI Taxonomy" id="147828"/>
    <lineage>
        <taxon>Eukaryota</taxon>
        <taxon>Metazoa</taxon>
        <taxon>Spiralia</taxon>
        <taxon>Lophotrochozoa</taxon>
        <taxon>Platyhelminthes</taxon>
        <taxon>Trematoda</taxon>
        <taxon>Digenea</taxon>
        <taxon>Opisthorchiida</taxon>
        <taxon>Opisthorchiata</taxon>
        <taxon>Opisthorchiidae</taxon>
        <taxon>Opisthorchis</taxon>
    </lineage>
</organism>
<reference evidence="1 2" key="1">
    <citation type="journal article" date="2019" name="BMC Genomics">
        <title>New insights from Opisthorchis felineus genome: update on genomics of the epidemiologically important liver flukes.</title>
        <authorList>
            <person name="Ershov N.I."/>
            <person name="Mordvinov V.A."/>
            <person name="Prokhortchouk E.B."/>
            <person name="Pakharukova M.Y."/>
            <person name="Gunbin K.V."/>
            <person name="Ustyantsev K."/>
            <person name="Genaev M.A."/>
            <person name="Blinov A.G."/>
            <person name="Mazur A."/>
            <person name="Boulygina E."/>
            <person name="Tsygankova S."/>
            <person name="Khrameeva E."/>
            <person name="Chekanov N."/>
            <person name="Fan G."/>
            <person name="Xiao A."/>
            <person name="Zhang H."/>
            <person name="Xu X."/>
            <person name="Yang H."/>
            <person name="Solovyev V."/>
            <person name="Lee S.M."/>
            <person name="Liu X."/>
            <person name="Afonnikov D.A."/>
            <person name="Skryabin K.G."/>
        </authorList>
    </citation>
    <scope>NUCLEOTIDE SEQUENCE [LARGE SCALE GENOMIC DNA]</scope>
    <source>
        <strain evidence="1">AK-0245</strain>
        <tissue evidence="1">Whole organism</tissue>
    </source>
</reference>
<sequence>MCCRGFFDCYLGVNFQKECSPSREHLSSHTYTLSFIHFVYCFFDWTNWTWQLHYPSLTNLLPVASNYRFFGILIGSRSLAPLLYSASRKSGIHPLFVLCAPSKLHIW</sequence>
<evidence type="ECO:0000313" key="2">
    <source>
        <dbReference type="Proteomes" id="UP000308267"/>
    </source>
</evidence>
<protein>
    <submittedName>
        <fullName evidence="1">Uncharacterized protein</fullName>
    </submittedName>
</protein>
<dbReference type="AlphaFoldDB" id="A0A4S2KG88"/>
<dbReference type="Proteomes" id="UP000308267">
    <property type="component" value="Unassembled WGS sequence"/>
</dbReference>
<dbReference type="EMBL" id="SJOL01011688">
    <property type="protein sequence ID" value="TGZ47976.1"/>
    <property type="molecule type" value="Genomic_DNA"/>
</dbReference>
<gene>
    <name evidence="1" type="ORF">CRM22_011001</name>
</gene>
<evidence type="ECO:0000313" key="1">
    <source>
        <dbReference type="EMBL" id="TGZ47976.1"/>
    </source>
</evidence>
<keyword evidence="2" id="KW-1185">Reference proteome</keyword>